<protein>
    <submittedName>
        <fullName evidence="1">PorT family protein</fullName>
    </submittedName>
</protein>
<keyword evidence="2" id="KW-1185">Reference proteome</keyword>
<dbReference type="RefSeq" id="WP_255036231.1">
    <property type="nucleotide sequence ID" value="NZ_RJUF01000010.1"/>
</dbReference>
<sequence length="212" mass="23940">MHSIRILILSFLCLPVLGQIKPRLFEFGPKAGLLVNGIATLDTVTFKKKLSVGYQGGIFTRFNFGRLSFQPELVYQVKGGSTTAPTQAKYSYKYISTPLIVGFTPIKGIYFEGGYEPSWALNKGYKKDGLTIYGPDVATDKSLIVGTRINMLDMFSLFSLNIRYTHGLQNVSTSNYLKTPLDFRNRSVQVSATYTFSEYYLWKKKYGVKKKN</sequence>
<reference evidence="1 2" key="1">
    <citation type="submission" date="2018-11" db="EMBL/GenBank/DDBJ databases">
        <title>Novel bacteria species description.</title>
        <authorList>
            <person name="Han J.-H."/>
        </authorList>
    </citation>
    <scope>NUCLEOTIDE SEQUENCE [LARGE SCALE GENOMIC DNA]</scope>
    <source>
        <strain evidence="1 2">KCTC23259</strain>
    </source>
</reference>
<gene>
    <name evidence="1" type="ORF">EGI31_05810</name>
</gene>
<proteinExistence type="predicted"/>
<organism evidence="1 2">
    <name type="scientific">Lacihabitans soyangensis</name>
    <dbReference type="NCBI Taxonomy" id="869394"/>
    <lineage>
        <taxon>Bacteria</taxon>
        <taxon>Pseudomonadati</taxon>
        <taxon>Bacteroidota</taxon>
        <taxon>Cytophagia</taxon>
        <taxon>Cytophagales</taxon>
        <taxon>Leadbetterellaceae</taxon>
        <taxon>Lacihabitans</taxon>
    </lineage>
</organism>
<dbReference type="Proteomes" id="UP001204144">
    <property type="component" value="Unassembled WGS sequence"/>
</dbReference>
<name>A0AAE3H0J9_9BACT</name>
<evidence type="ECO:0000313" key="2">
    <source>
        <dbReference type="Proteomes" id="UP001204144"/>
    </source>
</evidence>
<accession>A0AAE3H0J9</accession>
<comment type="caution">
    <text evidence="1">The sequence shown here is derived from an EMBL/GenBank/DDBJ whole genome shotgun (WGS) entry which is preliminary data.</text>
</comment>
<dbReference type="AlphaFoldDB" id="A0AAE3H0J9"/>
<dbReference type="EMBL" id="RJUF01000010">
    <property type="protein sequence ID" value="MCP9762462.1"/>
    <property type="molecule type" value="Genomic_DNA"/>
</dbReference>
<evidence type="ECO:0000313" key="1">
    <source>
        <dbReference type="EMBL" id="MCP9762462.1"/>
    </source>
</evidence>